<dbReference type="AlphaFoldDB" id="G8TEU1"/>
<evidence type="ECO:0000313" key="2">
    <source>
        <dbReference type="Proteomes" id="UP000005438"/>
    </source>
</evidence>
<gene>
    <name evidence="1" type="ordered locus">Niako_4256</name>
</gene>
<evidence type="ECO:0000313" key="1">
    <source>
        <dbReference type="EMBL" id="AEW00527.1"/>
    </source>
</evidence>
<dbReference type="eggNOG" id="COG3204">
    <property type="taxonomic scope" value="Bacteria"/>
</dbReference>
<dbReference type="EMBL" id="CP003178">
    <property type="protein sequence ID" value="AEW00527.1"/>
    <property type="molecule type" value="Genomic_DNA"/>
</dbReference>
<organism evidence="1 2">
    <name type="scientific">Niastella koreensis (strain DSM 17620 / KACC 11465 / NBRC 106392 / GR20-10)</name>
    <dbReference type="NCBI Taxonomy" id="700598"/>
    <lineage>
        <taxon>Bacteria</taxon>
        <taxon>Pseudomonadati</taxon>
        <taxon>Bacteroidota</taxon>
        <taxon>Chitinophagia</taxon>
        <taxon>Chitinophagales</taxon>
        <taxon>Chitinophagaceae</taxon>
        <taxon>Niastella</taxon>
    </lineage>
</organism>
<dbReference type="Proteomes" id="UP000005438">
    <property type="component" value="Chromosome"/>
</dbReference>
<protein>
    <submittedName>
        <fullName evidence="1">Uncharacterized protein</fullName>
    </submittedName>
</protein>
<reference evidence="1 2" key="1">
    <citation type="submission" date="2011-12" db="EMBL/GenBank/DDBJ databases">
        <title>The complete genome of Niastella koreensis GR20-10.</title>
        <authorList>
            <consortium name="US DOE Joint Genome Institute (JGI-PGF)"/>
            <person name="Lucas S."/>
            <person name="Han J."/>
            <person name="Lapidus A."/>
            <person name="Bruce D."/>
            <person name="Goodwin L."/>
            <person name="Pitluck S."/>
            <person name="Peters L."/>
            <person name="Kyrpides N."/>
            <person name="Mavromatis K."/>
            <person name="Ivanova N."/>
            <person name="Mikhailova N."/>
            <person name="Davenport K."/>
            <person name="Saunders E."/>
            <person name="Detter J.C."/>
            <person name="Tapia R."/>
            <person name="Han C."/>
            <person name="Land M."/>
            <person name="Hauser L."/>
            <person name="Markowitz V."/>
            <person name="Cheng J.-F."/>
            <person name="Hugenholtz P."/>
            <person name="Woyke T."/>
            <person name="Wu D."/>
            <person name="Tindall B."/>
            <person name="Pomrenke H."/>
            <person name="Brambilla E."/>
            <person name="Klenk H.-P."/>
            <person name="Eisen J.A."/>
        </authorList>
    </citation>
    <scope>NUCLEOTIDE SEQUENCE [LARGE SCALE GENOMIC DNA]</scope>
    <source>
        <strain evidence="2">DSM 17620 / KACC 11465 / NBRC 106392 / GR20-10</strain>
    </source>
</reference>
<dbReference type="KEGG" id="nko:Niako_4256"/>
<dbReference type="HOGENOM" id="CLU_058234_0_1_10"/>
<accession>G8TEU1</accession>
<proteinExistence type="predicted"/>
<dbReference type="STRING" id="700598.Niako_4256"/>
<sequence length="331" mass="37356">MEAGNRMKACWQYFINPLLCTSLLVALHACVSGSRSQRVPGERANYSKDLPGTSNEFSSSPLVIPLKRKNLVEISGIAASLQYKDLLYLNQDNGHPNCIYLTNTTGQDLGRLVICGSDNRDWEDIALGPGPMADHSYIYVADIGDNHAWHGRIRIYRFPEPDLTTAAFPVKRTINNAETITLQYPDGPRNAETILIDPLTRDLYIVTKEDDSSNVYVASFPQDTRHKIMLEPVITLPFHLVTSGNISANGLEILLRNEDYYWYWKRTAGESVADALKRPPQQITPAKKEPQGEAICFSPDRRGYFTSSEVSRKQQPVIYFYHRDSSLIAHY</sequence>
<name>G8TEU1_NIAKG</name>
<dbReference type="SUPFAM" id="SSF75011">
    <property type="entry name" value="3-carboxy-cis,cis-mucoante lactonizing enzyme"/>
    <property type="match status" value="1"/>
</dbReference>